<evidence type="ECO:0000256" key="5">
    <source>
        <dbReference type="ARBA" id="ARBA00022692"/>
    </source>
</evidence>
<dbReference type="PANTHER" id="PTHR43298">
    <property type="entry name" value="MULTIDRUG RESISTANCE PROTEIN NORM-RELATED"/>
    <property type="match status" value="1"/>
</dbReference>
<evidence type="ECO:0000256" key="2">
    <source>
        <dbReference type="ARBA" id="ARBA00022448"/>
    </source>
</evidence>
<keyword evidence="4" id="KW-1003">Cell membrane</keyword>
<evidence type="ECO:0000256" key="1">
    <source>
        <dbReference type="ARBA" id="ARBA00004429"/>
    </source>
</evidence>
<feature type="transmembrane region" description="Helical" evidence="10">
    <location>
        <begin position="86"/>
        <end position="109"/>
    </location>
</feature>
<dbReference type="PANTHER" id="PTHR43298:SF2">
    <property type="entry name" value="FMN_FAD EXPORTER YEEO-RELATED"/>
    <property type="match status" value="1"/>
</dbReference>
<comment type="subcellular location">
    <subcellularLocation>
        <location evidence="1">Cell inner membrane</location>
        <topology evidence="1">Multi-pass membrane protein</topology>
    </subcellularLocation>
</comment>
<dbReference type="GO" id="GO:0005886">
    <property type="term" value="C:plasma membrane"/>
    <property type="evidence" value="ECO:0007669"/>
    <property type="project" value="UniProtKB-SubCell"/>
</dbReference>
<evidence type="ECO:0000256" key="3">
    <source>
        <dbReference type="ARBA" id="ARBA00022449"/>
    </source>
</evidence>
<evidence type="ECO:0000313" key="11">
    <source>
        <dbReference type="EMBL" id="HCA03986.1"/>
    </source>
</evidence>
<proteinExistence type="predicted"/>
<feature type="transmembrane region" description="Helical" evidence="10">
    <location>
        <begin position="348"/>
        <end position="367"/>
    </location>
</feature>
<organism evidence="11">
    <name type="scientific">Halomonas campaniensis</name>
    <dbReference type="NCBI Taxonomy" id="213554"/>
    <lineage>
        <taxon>Bacteria</taxon>
        <taxon>Pseudomonadati</taxon>
        <taxon>Pseudomonadota</taxon>
        <taxon>Gammaproteobacteria</taxon>
        <taxon>Oceanospirillales</taxon>
        <taxon>Halomonadaceae</taxon>
        <taxon>Halomonas</taxon>
    </lineage>
</organism>
<keyword evidence="3" id="KW-0050">Antiport</keyword>
<name>A0A3D0KKF6_9GAMM</name>
<evidence type="ECO:0000256" key="6">
    <source>
        <dbReference type="ARBA" id="ARBA00022989"/>
    </source>
</evidence>
<dbReference type="CDD" id="cd13133">
    <property type="entry name" value="MATE_like_7"/>
    <property type="match status" value="1"/>
</dbReference>
<feature type="transmembrane region" description="Helical" evidence="10">
    <location>
        <begin position="379"/>
        <end position="398"/>
    </location>
</feature>
<feature type="transmembrane region" description="Helical" evidence="10">
    <location>
        <begin position="187"/>
        <end position="210"/>
    </location>
</feature>
<comment type="caution">
    <text evidence="11">The sequence shown here is derived from an EMBL/GenBank/DDBJ whole genome shotgun (WGS) entry which is preliminary data.</text>
</comment>
<feature type="transmembrane region" description="Helical" evidence="10">
    <location>
        <begin position="231"/>
        <end position="256"/>
    </location>
</feature>
<reference evidence="11" key="1">
    <citation type="journal article" date="2018" name="Nat. Biotechnol.">
        <title>A standardized bacterial taxonomy based on genome phylogeny substantially revises the tree of life.</title>
        <authorList>
            <person name="Parks D.H."/>
            <person name="Chuvochina M."/>
            <person name="Waite D.W."/>
            <person name="Rinke C."/>
            <person name="Skarshewski A."/>
            <person name="Chaumeil P.A."/>
            <person name="Hugenholtz P."/>
        </authorList>
    </citation>
    <scope>NUCLEOTIDE SEQUENCE [LARGE SCALE GENOMIC DNA]</scope>
    <source>
        <strain evidence="11">UBA11284</strain>
    </source>
</reference>
<dbReference type="GO" id="GO:0042910">
    <property type="term" value="F:xenobiotic transmembrane transporter activity"/>
    <property type="evidence" value="ECO:0007669"/>
    <property type="project" value="InterPro"/>
</dbReference>
<keyword evidence="6 10" id="KW-1133">Transmembrane helix</keyword>
<feature type="transmembrane region" description="Helical" evidence="10">
    <location>
        <begin position="43"/>
        <end position="65"/>
    </location>
</feature>
<dbReference type="InterPro" id="IPR048279">
    <property type="entry name" value="MdtK-like"/>
</dbReference>
<evidence type="ECO:0000256" key="10">
    <source>
        <dbReference type="SAM" id="Phobius"/>
    </source>
</evidence>
<feature type="transmembrane region" description="Helical" evidence="10">
    <location>
        <begin position="158"/>
        <end position="181"/>
    </location>
</feature>
<keyword evidence="7" id="KW-0406">Ion transport</keyword>
<dbReference type="PIRSF" id="PIRSF006603">
    <property type="entry name" value="DinF"/>
    <property type="match status" value="1"/>
</dbReference>
<feature type="transmembrane region" description="Helical" evidence="10">
    <location>
        <begin position="313"/>
        <end position="336"/>
    </location>
</feature>
<dbReference type="EMBL" id="DOTR01000101">
    <property type="protein sequence ID" value="HCA03986.1"/>
    <property type="molecule type" value="Genomic_DNA"/>
</dbReference>
<evidence type="ECO:0000256" key="7">
    <source>
        <dbReference type="ARBA" id="ARBA00023065"/>
    </source>
</evidence>
<feature type="transmembrane region" description="Helical" evidence="10">
    <location>
        <begin position="129"/>
        <end position="146"/>
    </location>
</feature>
<dbReference type="NCBIfam" id="TIGR00797">
    <property type="entry name" value="matE"/>
    <property type="match status" value="1"/>
</dbReference>
<sequence length="438" mass="47455">MSAVGRRQGKVMRLALPIMLGMLSQSMLNLIDAALVGHLGQEALAGVGIGGYAMFMMTALVFGLSSSVQSQTSQDLGAEHFPLTRSLHSGLLIAVMVGIPLSCLAWWQAPRLIQLMTPADDVTAIAVEYFRWRVVSLAAIALTLCFRGYWNGRQHTHLYLRIIVIVHVFNVVASAGLIYGIGGLPALGANGAGMGTTLSLLLGLIIWACVTYNAHALTRQKLTLRSLQTTLFLAIPHSLQQVWFAAGYVVLFWLLGRMGTQSVAVGHVLVNLSLLLILPGVGVGVAAMSLVGEALGRDDQQAAHRWGIDALSVAGLLLTVLALPMLLFPATVLAIFFEDHSLIQSGTLPLQITGLMIVLDAAALVLAQTLMGAGAQRTVMLLTLSMQWLVFLPLAWWVGIELEYGLLGVWLVQLFYRALNSSSFLWVWQRRRWLAQTL</sequence>
<keyword evidence="2" id="KW-0813">Transport</keyword>
<accession>A0A3D0KKF6</accession>
<feature type="transmembrane region" description="Helical" evidence="10">
    <location>
        <begin position="404"/>
        <end position="428"/>
    </location>
</feature>
<dbReference type="InterPro" id="IPR002528">
    <property type="entry name" value="MATE_fam"/>
</dbReference>
<keyword evidence="8 10" id="KW-0472">Membrane</keyword>
<dbReference type="GO" id="GO:0006811">
    <property type="term" value="P:monoatomic ion transport"/>
    <property type="evidence" value="ECO:0007669"/>
    <property type="project" value="UniProtKB-KW"/>
</dbReference>
<dbReference type="InterPro" id="IPR050222">
    <property type="entry name" value="MATE_MdtK"/>
</dbReference>
<gene>
    <name evidence="11" type="ORF">DEO68_17905</name>
</gene>
<dbReference type="GO" id="GO:0015297">
    <property type="term" value="F:antiporter activity"/>
    <property type="evidence" value="ECO:0007669"/>
    <property type="project" value="UniProtKB-KW"/>
</dbReference>
<protein>
    <recommendedName>
        <fullName evidence="9">Multidrug-efflux transporter</fullName>
    </recommendedName>
</protein>
<evidence type="ECO:0000256" key="4">
    <source>
        <dbReference type="ARBA" id="ARBA00022475"/>
    </source>
</evidence>
<feature type="transmembrane region" description="Helical" evidence="10">
    <location>
        <begin position="268"/>
        <end position="292"/>
    </location>
</feature>
<evidence type="ECO:0000256" key="8">
    <source>
        <dbReference type="ARBA" id="ARBA00023136"/>
    </source>
</evidence>
<dbReference type="Pfam" id="PF01554">
    <property type="entry name" value="MatE"/>
    <property type="match status" value="2"/>
</dbReference>
<evidence type="ECO:0000256" key="9">
    <source>
        <dbReference type="ARBA" id="ARBA00031636"/>
    </source>
</evidence>
<keyword evidence="5 10" id="KW-0812">Transmembrane</keyword>
<dbReference type="AlphaFoldDB" id="A0A3D0KKF6"/>